<evidence type="ECO:0000313" key="2">
    <source>
        <dbReference type="Proteomes" id="UP001558613"/>
    </source>
</evidence>
<evidence type="ECO:0000313" key="1">
    <source>
        <dbReference type="EMBL" id="KAL1253301.1"/>
    </source>
</evidence>
<gene>
    <name evidence="1" type="ORF">QQF64_017994</name>
</gene>
<comment type="caution">
    <text evidence="1">The sequence shown here is derived from an EMBL/GenBank/DDBJ whole genome shotgun (WGS) entry which is preliminary data.</text>
</comment>
<sequence>MKNFIEAGEFSSFLSLPLSAGPDCFRALRTATRQNNWMEKKRRNFREKNNALKVDNINVGMQQKQEQSEII</sequence>
<accession>A0ABR3LMR2</accession>
<protein>
    <submittedName>
        <fullName evidence="1">Uncharacterized protein</fullName>
    </submittedName>
</protein>
<organism evidence="1 2">
    <name type="scientific">Cirrhinus molitorella</name>
    <name type="common">mud carp</name>
    <dbReference type="NCBI Taxonomy" id="172907"/>
    <lineage>
        <taxon>Eukaryota</taxon>
        <taxon>Metazoa</taxon>
        <taxon>Chordata</taxon>
        <taxon>Craniata</taxon>
        <taxon>Vertebrata</taxon>
        <taxon>Euteleostomi</taxon>
        <taxon>Actinopterygii</taxon>
        <taxon>Neopterygii</taxon>
        <taxon>Teleostei</taxon>
        <taxon>Ostariophysi</taxon>
        <taxon>Cypriniformes</taxon>
        <taxon>Cyprinidae</taxon>
        <taxon>Labeoninae</taxon>
        <taxon>Labeonini</taxon>
        <taxon>Cirrhinus</taxon>
    </lineage>
</organism>
<keyword evidence="2" id="KW-1185">Reference proteome</keyword>
<reference evidence="1 2" key="1">
    <citation type="submission" date="2023-09" db="EMBL/GenBank/DDBJ databases">
        <authorList>
            <person name="Wang M."/>
        </authorList>
    </citation>
    <scope>NUCLEOTIDE SEQUENCE [LARGE SCALE GENOMIC DNA]</scope>
    <source>
        <strain evidence="1">GT-2023</strain>
        <tissue evidence="1">Liver</tissue>
    </source>
</reference>
<name>A0ABR3LMR2_9TELE</name>
<proteinExistence type="predicted"/>
<dbReference type="EMBL" id="JAYMGO010000021">
    <property type="protein sequence ID" value="KAL1253301.1"/>
    <property type="molecule type" value="Genomic_DNA"/>
</dbReference>
<dbReference type="Proteomes" id="UP001558613">
    <property type="component" value="Unassembled WGS sequence"/>
</dbReference>